<comment type="caution">
    <text evidence="1">The sequence shown here is derived from an EMBL/GenBank/DDBJ whole genome shotgun (WGS) entry which is preliminary data.</text>
</comment>
<dbReference type="EMBL" id="WOGT01000002">
    <property type="protein sequence ID" value="MUN54774.1"/>
    <property type="molecule type" value="Genomic_DNA"/>
</dbReference>
<dbReference type="InterPro" id="IPR057369">
    <property type="entry name" value="VG15"/>
</dbReference>
<dbReference type="Pfam" id="PF25310">
    <property type="entry name" value="VG15"/>
    <property type="match status" value="1"/>
</dbReference>
<dbReference type="OrthoDB" id="3194844at2"/>
<accession>A0A7K1LHW4</accession>
<reference evidence="1 2" key="1">
    <citation type="submission" date="2019-12" db="EMBL/GenBank/DDBJ databases">
        <authorList>
            <person name="Li J."/>
            <person name="Shi Y."/>
            <person name="Xu G."/>
            <person name="Xiao D."/>
            <person name="Ran X."/>
        </authorList>
    </citation>
    <scope>NUCLEOTIDE SEQUENCE [LARGE SCALE GENOMIC DNA]</scope>
    <source>
        <strain evidence="1 2">JCM 15915</strain>
    </source>
</reference>
<organism evidence="1 2">
    <name type="scientific">Rothia koreensis</name>
    <dbReference type="NCBI Taxonomy" id="592378"/>
    <lineage>
        <taxon>Bacteria</taxon>
        <taxon>Bacillati</taxon>
        <taxon>Actinomycetota</taxon>
        <taxon>Actinomycetes</taxon>
        <taxon>Micrococcales</taxon>
        <taxon>Micrococcaceae</taxon>
        <taxon>Rothia</taxon>
    </lineage>
</organism>
<keyword evidence="2" id="KW-1185">Reference proteome</keyword>
<sequence>MIPYDAVAGYSALLGQVRSAAVSDLDRLAASLTGLPVAEQYEALSELLPDLGQRYEVAASKVTAEFFSELQQMQGVRKPVSPVELDPVSRASWQALAGWSTSGKTLAERSANDVLFGLLSGGFTRRLTEAASDTMVENAAVQGGMRYQRVPAPGCCAFCAMLASRGGSYTSWESATRVVGRGQSVEYRRRGGAKETRPRGSQKLGQTFHDNCRCSAVAVAEGNEVDLGAQAEKYFKAYADARDEILSRVRMETDVWMDRDKSRHTDSYRVDENDDRVSSKELTNRMAALMRKAAA</sequence>
<evidence type="ECO:0000313" key="2">
    <source>
        <dbReference type="Proteomes" id="UP000462152"/>
    </source>
</evidence>
<name>A0A7K1LHW4_9MICC</name>
<proteinExistence type="predicted"/>
<dbReference type="AlphaFoldDB" id="A0A7K1LHW4"/>
<dbReference type="Proteomes" id="UP000462152">
    <property type="component" value="Unassembled WGS sequence"/>
</dbReference>
<evidence type="ECO:0000313" key="1">
    <source>
        <dbReference type="EMBL" id="MUN54774.1"/>
    </source>
</evidence>
<gene>
    <name evidence="1" type="ORF">GMA10_06045</name>
</gene>
<dbReference type="RefSeq" id="WP_129315526.1">
    <property type="nucleotide sequence ID" value="NZ_NOIQ01000008.1"/>
</dbReference>
<protein>
    <submittedName>
        <fullName evidence="1">Uncharacterized protein</fullName>
    </submittedName>
</protein>